<dbReference type="PATRIC" id="fig|1747903.4.peg.1394"/>
<dbReference type="Gene3D" id="2.60.40.10">
    <property type="entry name" value="Immunoglobulins"/>
    <property type="match status" value="3"/>
</dbReference>
<dbReference type="SUPFAM" id="SSF49373">
    <property type="entry name" value="Invasin/intimin cell-adhesion fragments"/>
    <property type="match status" value="1"/>
</dbReference>
<dbReference type="InterPro" id="IPR008964">
    <property type="entry name" value="Invasin/intimin_cell_adhesion"/>
</dbReference>
<feature type="signal peptide" evidence="2">
    <location>
        <begin position="1"/>
        <end position="27"/>
    </location>
</feature>
<reference evidence="3 4" key="1">
    <citation type="submission" date="2016-04" db="EMBL/GenBank/DDBJ databases">
        <title>Draft genome sequence of Janthinobacterium psychrotolerans sp. nov., isolated from freshwater sediments in Denmark.</title>
        <authorList>
            <person name="Gong X."/>
            <person name="Skrivergaard S."/>
            <person name="Korsgaard B.S."/>
            <person name="Schreiber L."/>
            <person name="Marshall I.P."/>
            <person name="Finster K."/>
            <person name="Schramm A."/>
        </authorList>
    </citation>
    <scope>NUCLEOTIDE SEQUENCE [LARGE SCALE GENOMIC DNA]</scope>
    <source>
        <strain evidence="3 4">S3-2</strain>
    </source>
</reference>
<feature type="region of interest" description="Disordered" evidence="1">
    <location>
        <begin position="649"/>
        <end position="672"/>
    </location>
</feature>
<name>A0A1A7BWB0_9BURK</name>
<evidence type="ECO:0000256" key="2">
    <source>
        <dbReference type="SAM" id="SignalP"/>
    </source>
</evidence>
<keyword evidence="4" id="KW-1185">Reference proteome</keyword>
<feature type="chain" id="PRO_5008355468" description="Ig-like domain (Group 1)" evidence="2">
    <location>
        <begin position="28"/>
        <end position="672"/>
    </location>
</feature>
<feature type="compositionally biased region" description="Polar residues" evidence="1">
    <location>
        <begin position="660"/>
        <end position="672"/>
    </location>
</feature>
<evidence type="ECO:0000256" key="1">
    <source>
        <dbReference type="SAM" id="MobiDB-lite"/>
    </source>
</evidence>
<evidence type="ECO:0000313" key="3">
    <source>
        <dbReference type="EMBL" id="OBV37861.1"/>
    </source>
</evidence>
<dbReference type="EMBL" id="LOCQ01000059">
    <property type="protein sequence ID" value="OBV37861.1"/>
    <property type="molecule type" value="Genomic_DNA"/>
</dbReference>
<dbReference type="AlphaFoldDB" id="A0A1A7BWB0"/>
<dbReference type="Proteomes" id="UP000092713">
    <property type="component" value="Unassembled WGS sequence"/>
</dbReference>
<protein>
    <recommendedName>
        <fullName evidence="5">Ig-like domain (Group 1)</fullName>
    </recommendedName>
</protein>
<accession>A0A1A7BWB0</accession>
<proteinExistence type="predicted"/>
<evidence type="ECO:0008006" key="5">
    <source>
        <dbReference type="Google" id="ProtNLM"/>
    </source>
</evidence>
<dbReference type="RefSeq" id="WP_065309398.1">
    <property type="nucleotide sequence ID" value="NZ_LOCQ01000059.1"/>
</dbReference>
<dbReference type="InterPro" id="IPR013783">
    <property type="entry name" value="Ig-like_fold"/>
</dbReference>
<comment type="caution">
    <text evidence="3">The sequence shown here is derived from an EMBL/GenBank/DDBJ whole genome shotgun (WGS) entry which is preliminary data.</text>
</comment>
<gene>
    <name evidence="3" type="ORF">ASR47_1004136</name>
</gene>
<dbReference type="STRING" id="1747903.ASR47_1004136"/>
<keyword evidence="2" id="KW-0732">Signal</keyword>
<organism evidence="3 4">
    <name type="scientific">Janthinobacterium psychrotolerans</name>
    <dbReference type="NCBI Taxonomy" id="1747903"/>
    <lineage>
        <taxon>Bacteria</taxon>
        <taxon>Pseudomonadati</taxon>
        <taxon>Pseudomonadota</taxon>
        <taxon>Betaproteobacteria</taxon>
        <taxon>Burkholderiales</taxon>
        <taxon>Oxalobacteraceae</taxon>
        <taxon>Janthinobacterium</taxon>
    </lineage>
</organism>
<sequence>MIPSRLRRHTLPLFIAILLNACGGGSADPQPTGGCTLQSTGGCGGTLPAPVVPPVTTPLTPPDPASLASSVRLLFSSTELPSSGVAGSEVGVTALVKDAANLALPNAKISFAADSGLLASVDAVTDRNGQARAVLGTGGDKHNRSIKVTARVGSQAGSGAVAVTGTTVQLAGPSLLATGQQADLVVTVRDSARQPVSGAAIRYSGNGATGLTVRDGAATVSNAQGQLLLRLAAGAPGNNAVSASALGASVSHAYTVAGGELRLSPAVGLDASGAELPQEVPAMACQPIDVRYESGGVARTGSASLSTSRGTLHADSACAAVLPSSLIFTNGSLPTSYVRSAYAGMATITAAVAGGPTAQTRLEFIAPLSSASKLSVQAGPAVLGPNAFGATDSIATISAVVRDGAANNLVKHAPVLFTILSDASGGYLRQTGRVLTDAGGLAQAVYVAGPADSGRDGVLIQASIDGASQAAATAQVRLTVAKKALSIKFGTGNNVREYSSSVLQKDIAVFVSDSAGNAVAGVAITAAGWPSRYGKGYFVWEADKPDFPDTGAWRLALPRYSCANEDVLRNGIFELAYDLNGNGVLDPGIALTVSASGQTDALGLATVTISYPRNYGAWLQLALSVRGSVAGTEAASTMEITLPTLSTDFSVRRVPPPGQTSPYGTGSCDSAQ</sequence>
<dbReference type="OrthoDB" id="8697973at2"/>
<evidence type="ECO:0000313" key="4">
    <source>
        <dbReference type="Proteomes" id="UP000092713"/>
    </source>
</evidence>